<dbReference type="SMART" id="SM00360">
    <property type="entry name" value="RRM"/>
    <property type="match status" value="1"/>
</dbReference>
<evidence type="ECO:0000256" key="3">
    <source>
        <dbReference type="ARBA" id="ARBA00022884"/>
    </source>
</evidence>
<keyword evidence="9" id="KW-1185">Reference proteome</keyword>
<dbReference type="SUPFAM" id="SSF54928">
    <property type="entry name" value="RNA-binding domain, RBD"/>
    <property type="match status" value="1"/>
</dbReference>
<feature type="compositionally biased region" description="Basic residues" evidence="6">
    <location>
        <begin position="261"/>
        <end position="270"/>
    </location>
</feature>
<feature type="compositionally biased region" description="Basic and acidic residues" evidence="6">
    <location>
        <begin position="1"/>
        <end position="17"/>
    </location>
</feature>
<gene>
    <name evidence="8" type="ORF">HOLleu_21746</name>
</gene>
<dbReference type="PANTHER" id="PTHR47640">
    <property type="entry name" value="TRNA SELENOCYSTEINE 1-ASSOCIATED PROTEIN 1-RELATED-RELATED"/>
    <property type="match status" value="1"/>
</dbReference>
<dbReference type="Gene3D" id="3.30.70.330">
    <property type="match status" value="1"/>
</dbReference>
<dbReference type="PANTHER" id="PTHR47640:SF11">
    <property type="entry name" value="RNA-BINDING PROTEIN 42"/>
    <property type="match status" value="1"/>
</dbReference>
<dbReference type="CDD" id="cd12383">
    <property type="entry name" value="RRM_RBM42"/>
    <property type="match status" value="1"/>
</dbReference>
<feature type="domain" description="RRM" evidence="7">
    <location>
        <begin position="292"/>
        <end position="370"/>
    </location>
</feature>
<feature type="compositionally biased region" description="Basic and acidic residues" evidence="6">
    <location>
        <begin position="179"/>
        <end position="207"/>
    </location>
</feature>
<dbReference type="PROSITE" id="PS50102">
    <property type="entry name" value="RRM"/>
    <property type="match status" value="1"/>
</dbReference>
<dbReference type="InterPro" id="IPR034215">
    <property type="entry name" value="RBM42_RRM"/>
</dbReference>
<feature type="compositionally biased region" description="Polar residues" evidence="6">
    <location>
        <begin position="210"/>
        <end position="219"/>
    </location>
</feature>
<dbReference type="EMBL" id="JAIZAY010000010">
    <property type="protein sequence ID" value="KAJ8034771.1"/>
    <property type="molecule type" value="Genomic_DNA"/>
</dbReference>
<feature type="compositionally biased region" description="Pro residues" evidence="6">
    <location>
        <begin position="58"/>
        <end position="67"/>
    </location>
</feature>
<proteinExistence type="inferred from homology"/>
<evidence type="ECO:0000256" key="4">
    <source>
        <dbReference type="ARBA" id="ARBA00030574"/>
    </source>
</evidence>
<keyword evidence="3 5" id="KW-0694">RNA-binding</keyword>
<dbReference type="InterPro" id="IPR035979">
    <property type="entry name" value="RBD_domain_sf"/>
</dbReference>
<dbReference type="AlphaFoldDB" id="A0A9Q1H713"/>
<feature type="compositionally biased region" description="Low complexity" evidence="6">
    <location>
        <begin position="220"/>
        <end position="236"/>
    </location>
</feature>
<evidence type="ECO:0000256" key="2">
    <source>
        <dbReference type="ARBA" id="ARBA00015192"/>
    </source>
</evidence>
<evidence type="ECO:0000259" key="7">
    <source>
        <dbReference type="PROSITE" id="PS50102"/>
    </source>
</evidence>
<evidence type="ECO:0000313" key="9">
    <source>
        <dbReference type="Proteomes" id="UP001152320"/>
    </source>
</evidence>
<dbReference type="OrthoDB" id="1749473at2759"/>
<dbReference type="Proteomes" id="UP001152320">
    <property type="component" value="Chromosome 10"/>
</dbReference>
<protein>
    <recommendedName>
        <fullName evidence="2">RNA-binding protein 42</fullName>
    </recommendedName>
    <alternativeName>
        <fullName evidence="4">RNA-binding motif protein 42</fullName>
    </alternativeName>
</protein>
<sequence length="391" mass="42849">MSNKSKSMEEEMSRFEQEIADVTANLPKPPDLPSSSGKLKGATAFIPHQLHRSSAMRLPPPPPPPPMDGMGPLAMGPGPGPGGMIGPRGPGPGPGMMGPGMMGPGMMGPMRPFGPPPPPGAIGPMMRPGMPPGMGFPPPPPLPAMPPVGPMPPEIKPQPTVIAKPPTVYSAKPVKFGKKKEERKEKKEKEKEEKEAKPAEVVPEVKEASLPQSLPQVTAPQMPVVPEQVVVPHQDPGPYSDHHHQHPGTIGEDPSEPRQPPTKKQKKKKLLRTAAGMVWEDESLQEWDPNDFRIFCGDLGNEINDETLAKVFSRYPTFQKAKVVRDKRSNKSKGYGFVSFKDPNDFVQAMKDVNGKYVGNRPIKLRKSTWRDRNIDVVKKKEKEKERLGLR</sequence>
<comment type="similarity">
    <text evidence="1">Belongs to the RRM RBM42 family.</text>
</comment>
<dbReference type="Pfam" id="PF00076">
    <property type="entry name" value="RRM_1"/>
    <property type="match status" value="1"/>
</dbReference>
<evidence type="ECO:0000313" key="8">
    <source>
        <dbReference type="EMBL" id="KAJ8034771.1"/>
    </source>
</evidence>
<dbReference type="InterPro" id="IPR012677">
    <property type="entry name" value="Nucleotide-bd_a/b_plait_sf"/>
</dbReference>
<accession>A0A9Q1H713</accession>
<name>A0A9Q1H713_HOLLE</name>
<comment type="caution">
    <text evidence="8">The sequence shown here is derived from an EMBL/GenBank/DDBJ whole genome shotgun (WGS) entry which is preliminary data.</text>
</comment>
<dbReference type="InterPro" id="IPR050825">
    <property type="entry name" value="RBM42_RBP45_47-like"/>
</dbReference>
<organism evidence="8 9">
    <name type="scientific">Holothuria leucospilota</name>
    <name type="common">Black long sea cucumber</name>
    <name type="synonym">Mertensiothuria leucospilota</name>
    <dbReference type="NCBI Taxonomy" id="206669"/>
    <lineage>
        <taxon>Eukaryota</taxon>
        <taxon>Metazoa</taxon>
        <taxon>Echinodermata</taxon>
        <taxon>Eleutherozoa</taxon>
        <taxon>Echinozoa</taxon>
        <taxon>Holothuroidea</taxon>
        <taxon>Aspidochirotacea</taxon>
        <taxon>Aspidochirotida</taxon>
        <taxon>Holothuriidae</taxon>
        <taxon>Holothuria</taxon>
    </lineage>
</organism>
<dbReference type="InterPro" id="IPR000504">
    <property type="entry name" value="RRM_dom"/>
</dbReference>
<evidence type="ECO:0000256" key="6">
    <source>
        <dbReference type="SAM" id="MobiDB-lite"/>
    </source>
</evidence>
<feature type="region of interest" description="Disordered" evidence="6">
    <location>
        <begin position="167"/>
        <end position="270"/>
    </location>
</feature>
<feature type="region of interest" description="Disordered" evidence="6">
    <location>
        <begin position="1"/>
        <end position="40"/>
    </location>
</feature>
<reference evidence="8" key="1">
    <citation type="submission" date="2021-10" db="EMBL/GenBank/DDBJ databases">
        <title>Tropical sea cucumber genome reveals ecological adaptation and Cuvierian tubules defense mechanism.</title>
        <authorList>
            <person name="Chen T."/>
        </authorList>
    </citation>
    <scope>NUCLEOTIDE SEQUENCE</scope>
    <source>
        <strain evidence="8">Nanhai2018</strain>
        <tissue evidence="8">Muscle</tissue>
    </source>
</reference>
<feature type="region of interest" description="Disordered" evidence="6">
    <location>
        <begin position="50"/>
        <end position="69"/>
    </location>
</feature>
<evidence type="ECO:0000256" key="5">
    <source>
        <dbReference type="PROSITE-ProRule" id="PRU00176"/>
    </source>
</evidence>
<dbReference type="GO" id="GO:0003729">
    <property type="term" value="F:mRNA binding"/>
    <property type="evidence" value="ECO:0007669"/>
    <property type="project" value="InterPro"/>
</dbReference>
<evidence type="ECO:0000256" key="1">
    <source>
        <dbReference type="ARBA" id="ARBA00007408"/>
    </source>
</evidence>